<dbReference type="EMBL" id="CP098736">
    <property type="protein sequence ID" value="USE80142.1"/>
    <property type="molecule type" value="Genomic_DNA"/>
</dbReference>
<dbReference type="Pfam" id="PF04365">
    <property type="entry name" value="BrnT_toxin"/>
    <property type="match status" value="1"/>
</dbReference>
<evidence type="ECO:0000313" key="4">
    <source>
        <dbReference type="Proteomes" id="UP001056648"/>
    </source>
</evidence>
<protein>
    <submittedName>
        <fullName evidence="1">BrnT family toxin</fullName>
    </submittedName>
</protein>
<reference evidence="1 3" key="1">
    <citation type="submission" date="2020-05" db="EMBL/GenBank/DDBJ databases">
        <title>MicrobeNet Type strains.</title>
        <authorList>
            <person name="Nicholson A.C."/>
        </authorList>
    </citation>
    <scope>NUCLEOTIDE SEQUENCE [LARGE SCALE GENOMIC DNA]</scope>
    <source>
        <strain evidence="1 3">ATCC 700815</strain>
    </source>
</reference>
<dbReference type="Proteomes" id="UP001056648">
    <property type="component" value="Chromosome 2"/>
</dbReference>
<dbReference type="InterPro" id="IPR038573">
    <property type="entry name" value="BrnT_sf"/>
</dbReference>
<name>A0A849B6V9_9BURK</name>
<accession>A0A849B6V9</accession>
<sequence>MEFEFDPARDVLNRAKHGISLRFAEWFDMESAILKEDTRRQYNERRVIARGMIGDRVHVLVFTMRGNNMRVISLRKANRREVLEYVDETQNPHTD</sequence>
<evidence type="ECO:0000313" key="1">
    <source>
        <dbReference type="EMBL" id="NNH11370.1"/>
    </source>
</evidence>
<dbReference type="AlphaFoldDB" id="A0A849B6V9"/>
<reference evidence="2" key="2">
    <citation type="submission" date="2022-06" db="EMBL/GenBank/DDBJ databases">
        <title>Complete genome sequence and characterization of Cupriavidus gilardii QJ1 isolated from contaminating cells.</title>
        <authorList>
            <person name="Qi J."/>
        </authorList>
    </citation>
    <scope>NUCLEOTIDE SEQUENCE</scope>
    <source>
        <strain evidence="2">QJ1</strain>
    </source>
</reference>
<keyword evidence="4" id="KW-1185">Reference proteome</keyword>
<dbReference type="Gene3D" id="3.10.450.530">
    <property type="entry name" value="Ribonuclease toxin, BrnT, of type II toxin-antitoxin system"/>
    <property type="match status" value="1"/>
</dbReference>
<gene>
    <name evidence="1" type="ORF">HLB16_10810</name>
    <name evidence="2" type="ORF">NDR89_10015</name>
</gene>
<evidence type="ECO:0000313" key="2">
    <source>
        <dbReference type="EMBL" id="USE80142.1"/>
    </source>
</evidence>
<dbReference type="Proteomes" id="UP000542973">
    <property type="component" value="Unassembled WGS sequence"/>
</dbReference>
<proteinExistence type="predicted"/>
<organism evidence="1 3">
    <name type="scientific">Cupriavidus gilardii</name>
    <dbReference type="NCBI Taxonomy" id="82541"/>
    <lineage>
        <taxon>Bacteria</taxon>
        <taxon>Pseudomonadati</taxon>
        <taxon>Pseudomonadota</taxon>
        <taxon>Betaproteobacteria</taxon>
        <taxon>Burkholderiales</taxon>
        <taxon>Burkholderiaceae</taxon>
        <taxon>Cupriavidus</taxon>
    </lineage>
</organism>
<dbReference type="EMBL" id="JABEMD010000015">
    <property type="protein sequence ID" value="NNH11370.1"/>
    <property type="molecule type" value="Genomic_DNA"/>
</dbReference>
<dbReference type="RefSeq" id="WP_053822881.1">
    <property type="nucleotide sequence ID" value="NZ_BAAAEB010000006.1"/>
</dbReference>
<evidence type="ECO:0000313" key="3">
    <source>
        <dbReference type="Proteomes" id="UP000542973"/>
    </source>
</evidence>
<dbReference type="InterPro" id="IPR007460">
    <property type="entry name" value="BrnT_toxin"/>
</dbReference>